<organism evidence="2">
    <name type="scientific">Ixodes ricinus</name>
    <name type="common">Common tick</name>
    <name type="synonym">Acarus ricinus</name>
    <dbReference type="NCBI Taxonomy" id="34613"/>
    <lineage>
        <taxon>Eukaryota</taxon>
        <taxon>Metazoa</taxon>
        <taxon>Ecdysozoa</taxon>
        <taxon>Arthropoda</taxon>
        <taxon>Chelicerata</taxon>
        <taxon>Arachnida</taxon>
        <taxon>Acari</taxon>
        <taxon>Parasitiformes</taxon>
        <taxon>Ixodida</taxon>
        <taxon>Ixodoidea</taxon>
        <taxon>Ixodidae</taxon>
        <taxon>Ixodinae</taxon>
        <taxon>Ixodes</taxon>
    </lineage>
</organism>
<dbReference type="PANTHER" id="PTHR13651">
    <property type="entry name" value="PROTEIN ABITRAM"/>
    <property type="match status" value="1"/>
</dbReference>
<protein>
    <submittedName>
        <fullName evidence="2">Putative glycine cleavage system h protein</fullName>
    </submittedName>
</protein>
<dbReference type="PANTHER" id="PTHR13651:SF0">
    <property type="entry name" value="PROTEIN ABITRAM"/>
    <property type="match status" value="1"/>
</dbReference>
<reference evidence="2" key="1">
    <citation type="journal article" date="2015" name="PLoS Negl. Trop. Dis.">
        <title>Deep Sequencing Analysis of the Ixodes ricinus Haemocytome.</title>
        <authorList>
            <person name="Kotsyfakis M."/>
            <person name="Kopacek P."/>
            <person name="Franta Z."/>
            <person name="Pedra J.H."/>
            <person name="Ribeiro J.M."/>
        </authorList>
    </citation>
    <scope>NUCLEOTIDE SEQUENCE</scope>
</reference>
<evidence type="ECO:0000313" key="2">
    <source>
        <dbReference type="EMBL" id="JAC92836.1"/>
    </source>
</evidence>
<dbReference type="GO" id="GO:0005634">
    <property type="term" value="C:nucleus"/>
    <property type="evidence" value="ECO:0007669"/>
    <property type="project" value="TreeGrafter"/>
</dbReference>
<accession>A0A090X8L2</accession>
<proteinExistence type="evidence at transcript level"/>
<feature type="region of interest" description="Disordered" evidence="1">
    <location>
        <begin position="112"/>
        <end position="144"/>
    </location>
</feature>
<dbReference type="EMBL" id="GBIH01001874">
    <property type="protein sequence ID" value="JAC92836.1"/>
    <property type="molecule type" value="mRNA"/>
</dbReference>
<evidence type="ECO:0000256" key="1">
    <source>
        <dbReference type="SAM" id="MobiDB-lite"/>
    </source>
</evidence>
<sequence length="201" mass="22188">VSLQLGQRISSDLPSVTERYFKPRFLLDASGQKGEDQCALFHSNRIVLVTLAPSHPILREGKTATKVNFQSERETQPPLQPSLRQVEKGRPEAAEGVCNVHRFLHGRFGVHAGQHRSRRADGGQRPAHHGPPELPSPRERPGPRGYIAIVLPPMNAGHSAAGHDGCLPDSYVQQRRDSIPDRYLTAEKMPDLPATPLLDDV</sequence>
<name>A0A090X8L2_IXORI</name>
<dbReference type="AlphaFoldDB" id="A0A090X8L2"/>
<feature type="non-terminal residue" evidence="2">
    <location>
        <position position="1"/>
    </location>
</feature>
<dbReference type="InterPro" id="IPR039169">
    <property type="entry name" value="Abitram"/>
</dbReference>